<dbReference type="CDD" id="cd08276">
    <property type="entry name" value="MDR7"/>
    <property type="match status" value="1"/>
</dbReference>
<dbReference type="AlphaFoldDB" id="A0A4S4K6X8"/>
<keyword evidence="3" id="KW-1185">Reference proteome</keyword>
<dbReference type="Gene3D" id="3.40.50.720">
    <property type="entry name" value="NAD(P)-binding Rossmann-like Domain"/>
    <property type="match status" value="1"/>
</dbReference>
<dbReference type="GO" id="GO:0016491">
    <property type="term" value="F:oxidoreductase activity"/>
    <property type="evidence" value="ECO:0007669"/>
    <property type="project" value="InterPro"/>
</dbReference>
<comment type="caution">
    <text evidence="2">The sequence shown here is derived from an EMBL/GenBank/DDBJ whole genome shotgun (WGS) entry which is preliminary data.</text>
</comment>
<dbReference type="EMBL" id="SGPJ01000626">
    <property type="protein sequence ID" value="THG93563.1"/>
    <property type="molecule type" value="Genomic_DNA"/>
</dbReference>
<proteinExistence type="predicted"/>
<dbReference type="SUPFAM" id="SSF50129">
    <property type="entry name" value="GroES-like"/>
    <property type="match status" value="1"/>
</dbReference>
<dbReference type="SUPFAM" id="SSF51735">
    <property type="entry name" value="NAD(P)-binding Rossmann-fold domains"/>
    <property type="match status" value="1"/>
</dbReference>
<dbReference type="InterPro" id="IPR013149">
    <property type="entry name" value="ADH-like_C"/>
</dbReference>
<evidence type="ECO:0000259" key="1">
    <source>
        <dbReference type="SMART" id="SM00829"/>
    </source>
</evidence>
<dbReference type="PANTHER" id="PTHR45033:SF2">
    <property type="entry name" value="ZINC-TYPE ALCOHOL DEHYDROGENASE-LIKE PROTEIN C1773.06C"/>
    <property type="match status" value="1"/>
</dbReference>
<dbReference type="InterPro" id="IPR013154">
    <property type="entry name" value="ADH-like_N"/>
</dbReference>
<evidence type="ECO:0000313" key="2">
    <source>
        <dbReference type="EMBL" id="THG93563.1"/>
    </source>
</evidence>
<dbReference type="Gene3D" id="3.90.180.10">
    <property type="entry name" value="Medium-chain alcohol dehydrogenases, catalytic domain"/>
    <property type="match status" value="1"/>
</dbReference>
<name>A0A4S4K6X8_9APHY</name>
<protein>
    <recommendedName>
        <fullName evidence="1">Enoyl reductase (ER) domain-containing protein</fullName>
    </recommendedName>
</protein>
<dbReference type="Pfam" id="PF00107">
    <property type="entry name" value="ADH_zinc_N"/>
    <property type="match status" value="1"/>
</dbReference>
<accession>A0A4S4K6X8</accession>
<gene>
    <name evidence="2" type="ORF">EW026_g7705</name>
</gene>
<dbReference type="InterPro" id="IPR036291">
    <property type="entry name" value="NAD(P)-bd_dom_sf"/>
</dbReference>
<dbReference type="SMART" id="SM00829">
    <property type="entry name" value="PKS_ER"/>
    <property type="match status" value="1"/>
</dbReference>
<feature type="domain" description="Enoyl reductase (ER)" evidence="1">
    <location>
        <begin position="17"/>
        <end position="345"/>
    </location>
</feature>
<organism evidence="2 3">
    <name type="scientific">Hermanssonia centrifuga</name>
    <dbReference type="NCBI Taxonomy" id="98765"/>
    <lineage>
        <taxon>Eukaryota</taxon>
        <taxon>Fungi</taxon>
        <taxon>Dikarya</taxon>
        <taxon>Basidiomycota</taxon>
        <taxon>Agaricomycotina</taxon>
        <taxon>Agaricomycetes</taxon>
        <taxon>Polyporales</taxon>
        <taxon>Meruliaceae</taxon>
        <taxon>Hermanssonia</taxon>
    </lineage>
</organism>
<dbReference type="InterPro" id="IPR020843">
    <property type="entry name" value="ER"/>
</dbReference>
<dbReference type="InterPro" id="IPR052711">
    <property type="entry name" value="Zinc_ADH-like"/>
</dbReference>
<dbReference type="InterPro" id="IPR011032">
    <property type="entry name" value="GroES-like_sf"/>
</dbReference>
<dbReference type="PANTHER" id="PTHR45033">
    <property type="match status" value="1"/>
</dbReference>
<dbReference type="Pfam" id="PF08240">
    <property type="entry name" value="ADH_N"/>
    <property type="match status" value="1"/>
</dbReference>
<sequence length="350" mass="37877">MVQIPEKTRQYYIPKLGEVKNLSIRNVDVPTAKPLEVLVKVHAVSLNYRDLLIARNQYAAGSRDGVIPCSDMAGEVVAIGEDVKKWQVGDRVTSNFTLDHIAGDITPAVQKTALGGLLDGVLSEYKVFPEHSLLRIPEYMSYQEASTLPCAAVTAWNALHGPVPLKGGDYVLVQGTGGVSVFALQIAAASGATVIATSSSDDKLLVAKQLGAKHTINYVETPDWDKEVLKITNGEGVHHIIEVGGPGTIDKSLNCIRMGGYIHVIGFLGGMGTPPDQAPLPMKVLFKSAVVRGILIGSRTQFEDMNRLFEAHQIKPVVDNVFPFDEATTAYKRLESQKHLGKIVVQVSKD</sequence>
<evidence type="ECO:0000313" key="3">
    <source>
        <dbReference type="Proteomes" id="UP000309038"/>
    </source>
</evidence>
<reference evidence="2 3" key="1">
    <citation type="submission" date="2019-02" db="EMBL/GenBank/DDBJ databases">
        <title>Genome sequencing of the rare red list fungi Phlebia centrifuga.</title>
        <authorList>
            <person name="Buettner E."/>
            <person name="Kellner H."/>
        </authorList>
    </citation>
    <scope>NUCLEOTIDE SEQUENCE [LARGE SCALE GENOMIC DNA]</scope>
    <source>
        <strain evidence="2 3">DSM 108282</strain>
    </source>
</reference>
<dbReference type="Proteomes" id="UP000309038">
    <property type="component" value="Unassembled WGS sequence"/>
</dbReference>